<evidence type="ECO:0000256" key="10">
    <source>
        <dbReference type="ARBA" id="ARBA00023141"/>
    </source>
</evidence>
<dbReference type="Pfam" id="PF02885">
    <property type="entry name" value="Glycos_trans_3N"/>
    <property type="match status" value="1"/>
</dbReference>
<keyword evidence="8" id="KW-0822">Tryptophan biosynthesis</keyword>
<dbReference type="GO" id="GO:0004048">
    <property type="term" value="F:anthranilate phosphoribosyltransferase activity"/>
    <property type="evidence" value="ECO:0007669"/>
    <property type="project" value="UniProtKB-EC"/>
</dbReference>
<proteinExistence type="inferred from homology"/>
<feature type="domain" description="Glycosyl transferase family 3 N-terminal" evidence="12">
    <location>
        <begin position="5"/>
        <end position="64"/>
    </location>
</feature>
<accession>A0A3B0XPU7</accession>
<evidence type="ECO:0000256" key="1">
    <source>
        <dbReference type="ARBA" id="ARBA00004907"/>
    </source>
</evidence>
<comment type="pathway">
    <text evidence="1">Amino-acid biosynthesis; L-tryptophan biosynthesis; L-tryptophan from chorismate: step 2/5.</text>
</comment>
<dbReference type="FunFam" id="3.40.1030.10:FF:000002">
    <property type="entry name" value="Anthranilate phosphoribosyltransferase"/>
    <property type="match status" value="1"/>
</dbReference>
<sequence>MDMQSAIKAVTENQNLTRDEMTGVMNLIMSGQATDSQIGGFLIGLRMKGETVDEVTAAASVMRALSTKVTAPHEHLVDTCGTGGDASGSFNISTASVFVAAAAGAHVAKHGNRSVSSKSGSADVLETAGVNLDLSADQVADCIKNIGAGFLFAVKHHGAMKYAIGPRKEMAVRTIFNVLGPLTNPAGAPNQVIGVFSKSWLEPLAEVLKQLGSRHVMVVHADDGMDEISISSPTSVAELKNDEIKTYSIQPEDFAMQKSDLTGIKAADSADSLKIIQTVLGNQAGPAKDIVALNAGAAIYVSGLADTLSDGVEKAQKVIASGAAKVKFDDLIAYSNQF</sequence>
<dbReference type="GO" id="GO:0000162">
    <property type="term" value="P:L-tryptophan biosynthetic process"/>
    <property type="evidence" value="ECO:0007669"/>
    <property type="project" value="UniProtKB-KW"/>
</dbReference>
<dbReference type="Pfam" id="PF00591">
    <property type="entry name" value="Glycos_transf_3"/>
    <property type="match status" value="1"/>
</dbReference>
<comment type="subunit">
    <text evidence="2">Homodimer.</text>
</comment>
<dbReference type="EMBL" id="UOFI01000190">
    <property type="protein sequence ID" value="VAW70238.1"/>
    <property type="molecule type" value="Genomic_DNA"/>
</dbReference>
<evidence type="ECO:0000259" key="12">
    <source>
        <dbReference type="Pfam" id="PF02885"/>
    </source>
</evidence>
<dbReference type="HAMAP" id="MF_00211">
    <property type="entry name" value="TrpD"/>
    <property type="match status" value="1"/>
</dbReference>
<dbReference type="Gene3D" id="3.40.1030.10">
    <property type="entry name" value="Nucleoside phosphorylase/phosphoribosyltransferase catalytic domain"/>
    <property type="match status" value="1"/>
</dbReference>
<evidence type="ECO:0000256" key="3">
    <source>
        <dbReference type="ARBA" id="ARBA00011948"/>
    </source>
</evidence>
<keyword evidence="7" id="KW-0479">Metal-binding</keyword>
<keyword evidence="10" id="KW-0057">Aromatic amino acid biosynthesis</keyword>
<evidence type="ECO:0000256" key="5">
    <source>
        <dbReference type="ARBA" id="ARBA00022676"/>
    </source>
</evidence>
<organism evidence="13">
    <name type="scientific">hydrothermal vent metagenome</name>
    <dbReference type="NCBI Taxonomy" id="652676"/>
    <lineage>
        <taxon>unclassified sequences</taxon>
        <taxon>metagenomes</taxon>
        <taxon>ecological metagenomes</taxon>
    </lineage>
</organism>
<dbReference type="AlphaFoldDB" id="A0A3B0XPU7"/>
<reference evidence="13" key="1">
    <citation type="submission" date="2018-06" db="EMBL/GenBank/DDBJ databases">
        <authorList>
            <person name="Zhirakovskaya E."/>
        </authorList>
    </citation>
    <scope>NUCLEOTIDE SEQUENCE</scope>
</reference>
<evidence type="ECO:0000313" key="13">
    <source>
        <dbReference type="EMBL" id="VAW70238.1"/>
    </source>
</evidence>
<keyword evidence="4" id="KW-0028">Amino-acid biosynthesis</keyword>
<dbReference type="SUPFAM" id="SSF47648">
    <property type="entry name" value="Nucleoside phosphorylase/phosphoribosyltransferase N-terminal domain"/>
    <property type="match status" value="1"/>
</dbReference>
<name>A0A3B0XPU7_9ZZZZ</name>
<evidence type="ECO:0000256" key="7">
    <source>
        <dbReference type="ARBA" id="ARBA00022723"/>
    </source>
</evidence>
<keyword evidence="5 13" id="KW-0328">Glycosyltransferase</keyword>
<keyword evidence="9" id="KW-0460">Magnesium</keyword>
<dbReference type="InterPro" id="IPR035902">
    <property type="entry name" value="Nuc_phospho_transferase"/>
</dbReference>
<dbReference type="InterPro" id="IPR000312">
    <property type="entry name" value="Glycosyl_Trfase_fam3"/>
</dbReference>
<dbReference type="GO" id="GO:0046872">
    <property type="term" value="F:metal ion binding"/>
    <property type="evidence" value="ECO:0007669"/>
    <property type="project" value="UniProtKB-KW"/>
</dbReference>
<protein>
    <recommendedName>
        <fullName evidence="3">anthranilate phosphoribosyltransferase</fullName>
        <ecNumber evidence="3">2.4.2.18</ecNumber>
    </recommendedName>
</protein>
<dbReference type="SUPFAM" id="SSF52418">
    <property type="entry name" value="Nucleoside phosphorylase/phosphoribosyltransferase catalytic domain"/>
    <property type="match status" value="1"/>
</dbReference>
<dbReference type="PANTHER" id="PTHR43285">
    <property type="entry name" value="ANTHRANILATE PHOSPHORIBOSYLTRANSFERASE"/>
    <property type="match status" value="1"/>
</dbReference>
<evidence type="ECO:0000256" key="2">
    <source>
        <dbReference type="ARBA" id="ARBA00011738"/>
    </source>
</evidence>
<evidence type="ECO:0000256" key="6">
    <source>
        <dbReference type="ARBA" id="ARBA00022679"/>
    </source>
</evidence>
<dbReference type="InterPro" id="IPR005940">
    <property type="entry name" value="Anthranilate_Pribosyl_Tfrase"/>
</dbReference>
<keyword evidence="6 13" id="KW-0808">Transferase</keyword>
<dbReference type="Gene3D" id="1.20.970.10">
    <property type="entry name" value="Transferase, Pyrimidine Nucleoside Phosphorylase, Chain C"/>
    <property type="match status" value="1"/>
</dbReference>
<evidence type="ECO:0000256" key="8">
    <source>
        <dbReference type="ARBA" id="ARBA00022822"/>
    </source>
</evidence>
<gene>
    <name evidence="13" type="ORF">MNBD_GAMMA09-1584</name>
</gene>
<dbReference type="GO" id="GO:0005829">
    <property type="term" value="C:cytosol"/>
    <property type="evidence" value="ECO:0007669"/>
    <property type="project" value="TreeGrafter"/>
</dbReference>
<evidence type="ECO:0000256" key="9">
    <source>
        <dbReference type="ARBA" id="ARBA00022842"/>
    </source>
</evidence>
<feature type="domain" description="Glycosyl transferase family 3" evidence="11">
    <location>
        <begin position="74"/>
        <end position="324"/>
    </location>
</feature>
<dbReference type="PANTHER" id="PTHR43285:SF2">
    <property type="entry name" value="ANTHRANILATE PHOSPHORIBOSYLTRANSFERASE"/>
    <property type="match status" value="1"/>
</dbReference>
<dbReference type="EC" id="2.4.2.18" evidence="3"/>
<dbReference type="FunFam" id="1.20.970.10:FF:000006">
    <property type="entry name" value="Anthranilate phosphoribosyltransferase"/>
    <property type="match status" value="1"/>
</dbReference>
<dbReference type="NCBIfam" id="TIGR01245">
    <property type="entry name" value="trpD"/>
    <property type="match status" value="1"/>
</dbReference>
<dbReference type="InterPro" id="IPR036320">
    <property type="entry name" value="Glycosyl_Trfase_fam3_N_dom_sf"/>
</dbReference>
<dbReference type="InterPro" id="IPR017459">
    <property type="entry name" value="Glycosyl_Trfase_fam3_N_dom"/>
</dbReference>
<evidence type="ECO:0000256" key="4">
    <source>
        <dbReference type="ARBA" id="ARBA00022605"/>
    </source>
</evidence>
<evidence type="ECO:0000259" key="11">
    <source>
        <dbReference type="Pfam" id="PF00591"/>
    </source>
</evidence>